<sequence length="70" mass="7819">MLPSRLSCLATLNLAHNWVPKETFVELMQETIEAEVKRLVQWEGAKAKALATGTEPISWRAQHRIAPGHG</sequence>
<dbReference type="OrthoDB" id="10055769at2759"/>
<proteinExistence type="predicted"/>
<gene>
    <name evidence="1" type="ORF">GSI_01436</name>
</gene>
<comment type="caution">
    <text evidence="1">The sequence shown here is derived from an EMBL/GenBank/DDBJ whole genome shotgun (WGS) entry which is preliminary data.</text>
</comment>
<name>A0A2G8SVH8_9APHY</name>
<dbReference type="AlphaFoldDB" id="A0A2G8SVH8"/>
<reference evidence="1 2" key="1">
    <citation type="journal article" date="2015" name="Sci. Rep.">
        <title>Chromosome-level genome map provides insights into diverse defense mechanisms in the medicinal fungus Ganoderma sinense.</title>
        <authorList>
            <person name="Zhu Y."/>
            <person name="Xu J."/>
            <person name="Sun C."/>
            <person name="Zhou S."/>
            <person name="Xu H."/>
            <person name="Nelson D.R."/>
            <person name="Qian J."/>
            <person name="Song J."/>
            <person name="Luo H."/>
            <person name="Xiang L."/>
            <person name="Li Y."/>
            <person name="Xu Z."/>
            <person name="Ji A."/>
            <person name="Wang L."/>
            <person name="Lu S."/>
            <person name="Hayward A."/>
            <person name="Sun W."/>
            <person name="Li X."/>
            <person name="Schwartz D.C."/>
            <person name="Wang Y."/>
            <person name="Chen S."/>
        </authorList>
    </citation>
    <scope>NUCLEOTIDE SEQUENCE [LARGE SCALE GENOMIC DNA]</scope>
    <source>
        <strain evidence="1 2">ZZ0214-1</strain>
    </source>
</reference>
<evidence type="ECO:0000313" key="2">
    <source>
        <dbReference type="Proteomes" id="UP000230002"/>
    </source>
</evidence>
<evidence type="ECO:0000313" key="1">
    <source>
        <dbReference type="EMBL" id="PIL37742.1"/>
    </source>
</evidence>
<accession>A0A2G8SVH8</accession>
<protein>
    <submittedName>
        <fullName evidence="1">Uncharacterized protein</fullName>
    </submittedName>
</protein>
<keyword evidence="2" id="KW-1185">Reference proteome</keyword>
<organism evidence="1 2">
    <name type="scientific">Ganoderma sinense ZZ0214-1</name>
    <dbReference type="NCBI Taxonomy" id="1077348"/>
    <lineage>
        <taxon>Eukaryota</taxon>
        <taxon>Fungi</taxon>
        <taxon>Dikarya</taxon>
        <taxon>Basidiomycota</taxon>
        <taxon>Agaricomycotina</taxon>
        <taxon>Agaricomycetes</taxon>
        <taxon>Polyporales</taxon>
        <taxon>Polyporaceae</taxon>
        <taxon>Ganoderma</taxon>
    </lineage>
</organism>
<dbReference type="EMBL" id="AYKW01000001">
    <property type="protein sequence ID" value="PIL37742.1"/>
    <property type="molecule type" value="Genomic_DNA"/>
</dbReference>
<dbReference type="Proteomes" id="UP000230002">
    <property type="component" value="Unassembled WGS sequence"/>
</dbReference>